<dbReference type="EMBL" id="CP011097">
    <property type="protein sequence ID" value="AJZ76373.1"/>
    <property type="molecule type" value="Genomic_DNA"/>
</dbReference>
<evidence type="ECO:0000313" key="2">
    <source>
        <dbReference type="Proteomes" id="UP000266745"/>
    </source>
</evidence>
<evidence type="ECO:0008006" key="3">
    <source>
        <dbReference type="Google" id="ProtNLM"/>
    </source>
</evidence>
<evidence type="ECO:0000313" key="1">
    <source>
        <dbReference type="EMBL" id="AJZ76373.1"/>
    </source>
</evidence>
<sequence length="187" mass="22661">MLLHFIFLVTRDDLDQRVREFEYIQQMSQFYKKWIHDTFSLDVDVQCDEMIVPKQSILRRLDTAVLVEDHKNRDPNVFHFYLCNFNPLWTDCTCEGYYAENFAMTLWKKPKDDNFLADCQKNCTVVSHELSHELLRQKKFKKQYEKVHDIWSKHTFNDLPYEQYGENFEPTKSDPYFLTLDASEFRS</sequence>
<protein>
    <recommendedName>
        <fullName evidence="3">Lysine-specific metallo-endopeptidase domain-containing protein</fullName>
    </recommendedName>
</protein>
<name>A0A3G1B3Z2_9ARCH</name>
<organism evidence="1 2">
    <name type="scientific">Candidatus Nitrosotenuis cloacae</name>
    <dbReference type="NCBI Taxonomy" id="1603555"/>
    <lineage>
        <taxon>Archaea</taxon>
        <taxon>Nitrososphaerota</taxon>
        <taxon>Candidatus Nitrosotenuis</taxon>
    </lineage>
</organism>
<dbReference type="STRING" id="1603555.SU86_008420"/>
<dbReference type="Proteomes" id="UP000266745">
    <property type="component" value="Chromosome"/>
</dbReference>
<dbReference type="GeneID" id="24874584"/>
<gene>
    <name evidence="1" type="ORF">SU86_008420</name>
</gene>
<dbReference type="OrthoDB" id="8613at2157"/>
<proteinExistence type="predicted"/>
<accession>A0A3G1B3Z2</accession>
<keyword evidence="2" id="KW-1185">Reference proteome</keyword>
<reference evidence="1 2" key="1">
    <citation type="journal article" date="2016" name="Sci. Rep.">
        <title>A novel ammonia-oxidizing archaeon from wastewater treatment plant: Its enrichment, physiological and genomic characteristics.</title>
        <authorList>
            <person name="Li Y."/>
            <person name="Ding K."/>
            <person name="Wen X."/>
            <person name="Zhang B."/>
            <person name="Shen B."/>
            <person name="Yang Y."/>
        </authorList>
    </citation>
    <scope>NUCLEOTIDE SEQUENCE [LARGE SCALE GENOMIC DNA]</scope>
    <source>
        <strain evidence="1 2">SAT1</strain>
    </source>
</reference>
<dbReference type="RefSeq" id="WP_048187092.1">
    <property type="nucleotide sequence ID" value="NZ_CP011097.1"/>
</dbReference>
<dbReference type="AlphaFoldDB" id="A0A3G1B3Z2"/>
<dbReference type="KEGG" id="tah:SU86_008420"/>